<keyword evidence="5 10" id="KW-0067">ATP-binding</keyword>
<dbReference type="Pfam" id="PF00005">
    <property type="entry name" value="ABC_tran"/>
    <property type="match status" value="1"/>
</dbReference>
<dbReference type="PANTHER" id="PTHR42711">
    <property type="entry name" value="ABC TRANSPORTER ATP-BINDING PROTEIN"/>
    <property type="match status" value="1"/>
</dbReference>
<protein>
    <submittedName>
        <fullName evidence="10">Fluoroquinolone transport system ATP-binding protein</fullName>
    </submittedName>
</protein>
<evidence type="ECO:0000256" key="3">
    <source>
        <dbReference type="ARBA" id="ARBA00022475"/>
    </source>
</evidence>
<keyword evidence="6" id="KW-1278">Translocase</keyword>
<dbReference type="Gene3D" id="3.40.50.300">
    <property type="entry name" value="P-loop containing nucleotide triphosphate hydrolases"/>
    <property type="match status" value="1"/>
</dbReference>
<dbReference type="FunFam" id="3.40.50.300:FF:000589">
    <property type="entry name" value="ABC transporter, ATP-binding subunit"/>
    <property type="match status" value="1"/>
</dbReference>
<evidence type="ECO:0000256" key="2">
    <source>
        <dbReference type="ARBA" id="ARBA00022448"/>
    </source>
</evidence>
<evidence type="ECO:0000259" key="9">
    <source>
        <dbReference type="PROSITE" id="PS50893"/>
    </source>
</evidence>
<dbReference type="SUPFAM" id="SSF52540">
    <property type="entry name" value="P-loop containing nucleoside triphosphate hydrolases"/>
    <property type="match status" value="1"/>
</dbReference>
<evidence type="ECO:0000256" key="8">
    <source>
        <dbReference type="ARBA" id="ARBA00023251"/>
    </source>
</evidence>
<keyword evidence="2" id="KW-0813">Transport</keyword>
<dbReference type="AlphaFoldDB" id="A0A4R2QM88"/>
<comment type="subcellular location">
    <subcellularLocation>
        <location evidence="1">Cell membrane</location>
        <topology evidence="1">Peripheral membrane protein</topology>
    </subcellularLocation>
</comment>
<proteinExistence type="predicted"/>
<organism evidence="10 11">
    <name type="scientific">Tamaricihabitans halophyticus</name>
    <dbReference type="NCBI Taxonomy" id="1262583"/>
    <lineage>
        <taxon>Bacteria</taxon>
        <taxon>Bacillati</taxon>
        <taxon>Actinomycetota</taxon>
        <taxon>Actinomycetes</taxon>
        <taxon>Pseudonocardiales</taxon>
        <taxon>Pseudonocardiaceae</taxon>
        <taxon>Tamaricihabitans</taxon>
    </lineage>
</organism>
<sequence length="304" mass="33151">MSTMRSTTATTSSVRSNGDVIEVSNLTYRYPGSVEPAVRGMDFSVGKGEIFGFLGPSGAGKSTTQKILIGLLDGYGGQASVWGSGPGEFGQDYYRKIGVSFELPNHYLKLSALENLNFFASLYDGPAVEPMELLRAVGLEDDAHTRVAKFSKGMQMRLVFIRALLHGPELLFLDEPTSGLDPTNARKVKDLILDQRAAGRTIFLTTHDMATADELCDRVAFVVDGTISALDSPKELKVARSQRMVRAEYRDGGGSLLGSDFPLDGLADNADFLDVLRRQRLETLHSKEATLDDVFVETTGRSLR</sequence>
<dbReference type="PROSITE" id="PS00211">
    <property type="entry name" value="ABC_TRANSPORTER_1"/>
    <property type="match status" value="1"/>
</dbReference>
<gene>
    <name evidence="10" type="ORF">EV191_10840</name>
</gene>
<dbReference type="PANTHER" id="PTHR42711:SF18">
    <property type="entry name" value="ABC TRANSPORTER, ATP-BINDING PROTEIN"/>
    <property type="match status" value="1"/>
</dbReference>
<keyword evidence="8" id="KW-0046">Antibiotic resistance</keyword>
<dbReference type="GO" id="GO:0046677">
    <property type="term" value="P:response to antibiotic"/>
    <property type="evidence" value="ECO:0007669"/>
    <property type="project" value="UniProtKB-KW"/>
</dbReference>
<dbReference type="GO" id="GO:0005524">
    <property type="term" value="F:ATP binding"/>
    <property type="evidence" value="ECO:0007669"/>
    <property type="project" value="UniProtKB-KW"/>
</dbReference>
<evidence type="ECO:0000256" key="6">
    <source>
        <dbReference type="ARBA" id="ARBA00022967"/>
    </source>
</evidence>
<keyword evidence="7" id="KW-0472">Membrane</keyword>
<dbReference type="SMART" id="SM00382">
    <property type="entry name" value="AAA"/>
    <property type="match status" value="1"/>
</dbReference>
<accession>A0A4R2QM88</accession>
<keyword evidence="3" id="KW-1003">Cell membrane</keyword>
<dbReference type="EMBL" id="SLXQ01000008">
    <property type="protein sequence ID" value="TCP49954.1"/>
    <property type="molecule type" value="Genomic_DNA"/>
</dbReference>
<evidence type="ECO:0000256" key="4">
    <source>
        <dbReference type="ARBA" id="ARBA00022741"/>
    </source>
</evidence>
<dbReference type="InterPro" id="IPR050763">
    <property type="entry name" value="ABC_transporter_ATP-binding"/>
</dbReference>
<keyword evidence="4" id="KW-0547">Nucleotide-binding</keyword>
<keyword evidence="11" id="KW-1185">Reference proteome</keyword>
<comment type="caution">
    <text evidence="10">The sequence shown here is derived from an EMBL/GenBank/DDBJ whole genome shotgun (WGS) entry which is preliminary data.</text>
</comment>
<evidence type="ECO:0000313" key="11">
    <source>
        <dbReference type="Proteomes" id="UP000294911"/>
    </source>
</evidence>
<dbReference type="InterPro" id="IPR003593">
    <property type="entry name" value="AAA+_ATPase"/>
</dbReference>
<dbReference type="InterPro" id="IPR027417">
    <property type="entry name" value="P-loop_NTPase"/>
</dbReference>
<evidence type="ECO:0000256" key="1">
    <source>
        <dbReference type="ARBA" id="ARBA00004202"/>
    </source>
</evidence>
<dbReference type="GO" id="GO:0005886">
    <property type="term" value="C:plasma membrane"/>
    <property type="evidence" value="ECO:0007669"/>
    <property type="project" value="UniProtKB-SubCell"/>
</dbReference>
<evidence type="ECO:0000313" key="10">
    <source>
        <dbReference type="EMBL" id="TCP49954.1"/>
    </source>
</evidence>
<dbReference type="InterPro" id="IPR017871">
    <property type="entry name" value="ABC_transporter-like_CS"/>
</dbReference>
<dbReference type="GO" id="GO:0016887">
    <property type="term" value="F:ATP hydrolysis activity"/>
    <property type="evidence" value="ECO:0007669"/>
    <property type="project" value="InterPro"/>
</dbReference>
<name>A0A4R2QM88_9PSEU</name>
<reference evidence="10 11" key="1">
    <citation type="submission" date="2019-03" db="EMBL/GenBank/DDBJ databases">
        <title>Genomic Encyclopedia of Type Strains, Phase IV (KMG-IV): sequencing the most valuable type-strain genomes for metagenomic binning, comparative biology and taxonomic classification.</title>
        <authorList>
            <person name="Goeker M."/>
        </authorList>
    </citation>
    <scope>NUCLEOTIDE SEQUENCE [LARGE SCALE GENOMIC DNA]</scope>
    <source>
        <strain evidence="10 11">DSM 45765</strain>
    </source>
</reference>
<dbReference type="Proteomes" id="UP000294911">
    <property type="component" value="Unassembled WGS sequence"/>
</dbReference>
<evidence type="ECO:0000256" key="7">
    <source>
        <dbReference type="ARBA" id="ARBA00023136"/>
    </source>
</evidence>
<evidence type="ECO:0000256" key="5">
    <source>
        <dbReference type="ARBA" id="ARBA00022840"/>
    </source>
</evidence>
<dbReference type="PROSITE" id="PS50893">
    <property type="entry name" value="ABC_TRANSPORTER_2"/>
    <property type="match status" value="1"/>
</dbReference>
<dbReference type="InterPro" id="IPR003439">
    <property type="entry name" value="ABC_transporter-like_ATP-bd"/>
</dbReference>
<feature type="domain" description="ABC transporter" evidence="9">
    <location>
        <begin position="21"/>
        <end position="249"/>
    </location>
</feature>